<feature type="compositionally biased region" description="Low complexity" evidence="8">
    <location>
        <begin position="462"/>
        <end position="487"/>
    </location>
</feature>
<dbReference type="CDD" id="cd00130">
    <property type="entry name" value="PAS"/>
    <property type="match status" value="1"/>
</dbReference>
<dbReference type="PROSITE" id="PS50112">
    <property type="entry name" value="PAS"/>
    <property type="match status" value="1"/>
</dbReference>
<evidence type="ECO:0000259" key="10">
    <source>
        <dbReference type="PROSITE" id="PS50125"/>
    </source>
</evidence>
<feature type="coiled-coil region" evidence="7">
    <location>
        <begin position="713"/>
        <end position="750"/>
    </location>
</feature>
<feature type="region of interest" description="Disordered" evidence="8">
    <location>
        <begin position="1"/>
        <end position="75"/>
    </location>
</feature>
<dbReference type="Pfam" id="PF13426">
    <property type="entry name" value="PAS_9"/>
    <property type="match status" value="1"/>
</dbReference>
<evidence type="ECO:0000256" key="6">
    <source>
        <dbReference type="ARBA" id="ARBA00023239"/>
    </source>
</evidence>
<reference evidence="11 12" key="1">
    <citation type="submission" date="2016-07" db="EMBL/GenBank/DDBJ databases">
        <title>Pervasive Adenine N6-methylation of Active Genes in Fungi.</title>
        <authorList>
            <consortium name="DOE Joint Genome Institute"/>
            <person name="Mondo S.J."/>
            <person name="Dannebaum R.O."/>
            <person name="Kuo R.C."/>
            <person name="Labutti K."/>
            <person name="Haridas S."/>
            <person name="Kuo A."/>
            <person name="Salamov A."/>
            <person name="Ahrendt S.R."/>
            <person name="Lipzen A."/>
            <person name="Sullivan W."/>
            <person name="Andreopoulos W.B."/>
            <person name="Clum A."/>
            <person name="Lindquist E."/>
            <person name="Daum C."/>
            <person name="Ramamoorthy G.K."/>
            <person name="Gryganskyi A."/>
            <person name="Culley D."/>
            <person name="Magnuson J.K."/>
            <person name="James T.Y."/>
            <person name="O'Malley M.A."/>
            <person name="Stajich J.E."/>
            <person name="Spatafora J.W."/>
            <person name="Visel A."/>
            <person name="Grigoriev I.V."/>
        </authorList>
    </citation>
    <scope>NUCLEOTIDE SEQUENCE [LARGE SCALE GENOMIC DNA]</scope>
    <source>
        <strain evidence="11 12">PL171</strain>
    </source>
</reference>
<feature type="compositionally biased region" description="Polar residues" evidence="8">
    <location>
        <begin position="29"/>
        <end position="39"/>
    </location>
</feature>
<keyword evidence="3" id="KW-0547">Nucleotide-binding</keyword>
<dbReference type="AlphaFoldDB" id="A0A1Y2H6V5"/>
<evidence type="ECO:0000259" key="9">
    <source>
        <dbReference type="PROSITE" id="PS50112"/>
    </source>
</evidence>
<keyword evidence="2" id="KW-0812">Transmembrane</keyword>
<keyword evidence="4" id="KW-1133">Transmembrane helix</keyword>
<dbReference type="EMBL" id="MCFL01000089">
    <property type="protein sequence ID" value="ORZ30318.1"/>
    <property type="molecule type" value="Genomic_DNA"/>
</dbReference>
<evidence type="ECO:0000256" key="1">
    <source>
        <dbReference type="ARBA" id="ARBA00004370"/>
    </source>
</evidence>
<comment type="subcellular location">
    <subcellularLocation>
        <location evidence="1">Membrane</location>
    </subcellularLocation>
</comment>
<dbReference type="InterPro" id="IPR001054">
    <property type="entry name" value="A/G_cyclase"/>
</dbReference>
<evidence type="ECO:0000256" key="5">
    <source>
        <dbReference type="ARBA" id="ARBA00023136"/>
    </source>
</evidence>
<dbReference type="InterPro" id="IPR035965">
    <property type="entry name" value="PAS-like_dom_sf"/>
</dbReference>
<feature type="region of interest" description="Disordered" evidence="8">
    <location>
        <begin position="984"/>
        <end position="1040"/>
    </location>
</feature>
<dbReference type="InterPro" id="IPR029787">
    <property type="entry name" value="Nucleotide_cyclase"/>
</dbReference>
<dbReference type="OrthoDB" id="60033at2759"/>
<dbReference type="STRING" id="765915.A0A1Y2H6V5"/>
<protein>
    <submittedName>
        <fullName evidence="11">Adenylate and guanylate cyclase catalytic domain-domain-containing protein</fullName>
    </submittedName>
</protein>
<dbReference type="PANTHER" id="PTHR11920">
    <property type="entry name" value="GUANYLYL CYCLASE"/>
    <property type="match status" value="1"/>
</dbReference>
<feature type="region of interest" description="Disordered" evidence="8">
    <location>
        <begin position="460"/>
        <end position="496"/>
    </location>
</feature>
<dbReference type="SUPFAM" id="SSF55785">
    <property type="entry name" value="PYP-like sensor domain (PAS domain)"/>
    <property type="match status" value="1"/>
</dbReference>
<feature type="domain" description="Guanylate cyclase" evidence="10">
    <location>
        <begin position="782"/>
        <end position="911"/>
    </location>
</feature>
<dbReference type="FunFam" id="3.30.70.1230:FF:000030">
    <property type="entry name" value="Si:ch211-215j19.12"/>
    <property type="match status" value="1"/>
</dbReference>
<proteinExistence type="predicted"/>
<dbReference type="NCBIfam" id="TIGR00229">
    <property type="entry name" value="sensory_box"/>
    <property type="match status" value="1"/>
</dbReference>
<dbReference type="GO" id="GO:0004016">
    <property type="term" value="F:adenylate cyclase activity"/>
    <property type="evidence" value="ECO:0007669"/>
    <property type="project" value="TreeGrafter"/>
</dbReference>
<dbReference type="GO" id="GO:0005886">
    <property type="term" value="C:plasma membrane"/>
    <property type="evidence" value="ECO:0007669"/>
    <property type="project" value="TreeGrafter"/>
</dbReference>
<keyword evidence="6" id="KW-0456">Lyase</keyword>
<sequence length="1040" mass="116306">MSLAPKGGLAKGGSPKKLKATFSIDASEPGSQENETESVTFGGGNSPTEGEVSEGEGAKGGDGAAAAGTDATKDFRNSLNDGVKSIFDGLRGDLGKMETRVKAAMVSSLEKDEMNFFSKQDEKELGRLRVRQDKEVERERLAFKTFMESREARERGKNLQQTMNFVAKNRDIIIHEQDKSQNIDAEVKLMLDDYRQAFEEHLAQVESRHQKKRKRLTLAFERSNADKKALFALETAHLPAEARQDRAKDFQFKMNHQKARDKKIAEHRRDTQGLEIRQMKEMFDMEIKSLEEMHMLKSSKDRERIELEESQRQEIKRTKDMIHQTEFEVKTLAYQFAHKKAMQELQGRHKAEFEQVVARQHQQRWARMSRWKVTLTRETGLDTNFAASTDPGVALTSLFMDPQTTLTRHTNVPIHPSVDPDPEAAPVPLLPSILGKMADDVNVQVPAAIVAETEAYQTQAHGAGQNGSSSANGSSSGSVSGGSNESVSRSHKNGMSDTLAENLALEEKERLENKLTRMREELKTLKKAHKEQLDALRIEHAAAIQNLEESIRERVADLKKQQHERAAHLKKQQSDELALLQSTQEKEAAMEENIRSAEHKMLMERRTLNSVLETVGDGIVNLTPQGIVTRFNARAEQIFGYVANEIMGHNVSTLQPEEIDPVEKISTYLSSETYMLGVGKTVTGRKRDGTEFPLYLSISEVKENDLHLYTAIVRDLTEEVAAQEADRTETERKRQQMETLIQQLARERSRSSDLIHSMLPPTIAPRLLRGEVVPPESFEDATIMFTEIEGFSEMSNLYSALDMVDLLDTLYCVFDEIILGYNVYKVETVGDSYVCVAGVPESAPNQASEIAKLALHFSRAISKIRIRSNPDLELKLKVGIHSGPVVAGVVGKKCSRYCLFGDTMNTASRMKSTGAASRVHMSVAVQQRLSATKEPFLMDRRGEVPVKGKGTMETFWLDGLQGFEPDLSVIDSMVENQRSLAAFATGSEYGDDDERPSMEENPFMRAPVSGKSHESFGGSANLQPRESSTASINRRGKYGM</sequence>
<comment type="caution">
    <text evidence="11">The sequence shown here is derived from an EMBL/GenBank/DDBJ whole genome shotgun (WGS) entry which is preliminary data.</text>
</comment>
<feature type="compositionally biased region" description="Polar residues" evidence="8">
    <location>
        <begin position="1018"/>
        <end position="1032"/>
    </location>
</feature>
<evidence type="ECO:0000256" key="7">
    <source>
        <dbReference type="SAM" id="Coils"/>
    </source>
</evidence>
<keyword evidence="7" id="KW-0175">Coiled coil</keyword>
<evidence type="ECO:0000256" key="2">
    <source>
        <dbReference type="ARBA" id="ARBA00022692"/>
    </source>
</evidence>
<dbReference type="SMART" id="SM00091">
    <property type="entry name" value="PAS"/>
    <property type="match status" value="1"/>
</dbReference>
<dbReference type="SMART" id="SM00044">
    <property type="entry name" value="CYCc"/>
    <property type="match status" value="1"/>
</dbReference>
<evidence type="ECO:0000256" key="8">
    <source>
        <dbReference type="SAM" id="MobiDB-lite"/>
    </source>
</evidence>
<dbReference type="PANTHER" id="PTHR11920:SF335">
    <property type="entry name" value="GUANYLATE CYCLASE"/>
    <property type="match status" value="1"/>
</dbReference>
<dbReference type="PROSITE" id="PS50125">
    <property type="entry name" value="GUANYLATE_CYCLASE_2"/>
    <property type="match status" value="1"/>
</dbReference>
<dbReference type="GO" id="GO:0007168">
    <property type="term" value="P:receptor guanylyl cyclase signaling pathway"/>
    <property type="evidence" value="ECO:0007669"/>
    <property type="project" value="TreeGrafter"/>
</dbReference>
<accession>A0A1Y2H6V5</accession>
<name>A0A1Y2H6V5_9FUNG</name>
<evidence type="ECO:0000313" key="11">
    <source>
        <dbReference type="EMBL" id="ORZ30318.1"/>
    </source>
</evidence>
<evidence type="ECO:0000256" key="4">
    <source>
        <dbReference type="ARBA" id="ARBA00022989"/>
    </source>
</evidence>
<dbReference type="InterPro" id="IPR050401">
    <property type="entry name" value="Cyclic_nucleotide_synthase"/>
</dbReference>
<keyword evidence="12" id="KW-1185">Reference proteome</keyword>
<organism evidence="11 12">
    <name type="scientific">Catenaria anguillulae PL171</name>
    <dbReference type="NCBI Taxonomy" id="765915"/>
    <lineage>
        <taxon>Eukaryota</taxon>
        <taxon>Fungi</taxon>
        <taxon>Fungi incertae sedis</taxon>
        <taxon>Blastocladiomycota</taxon>
        <taxon>Blastocladiomycetes</taxon>
        <taxon>Blastocladiales</taxon>
        <taxon>Catenariaceae</taxon>
        <taxon>Catenaria</taxon>
    </lineage>
</organism>
<dbReference type="GO" id="GO:0001653">
    <property type="term" value="F:peptide receptor activity"/>
    <property type="evidence" value="ECO:0007669"/>
    <property type="project" value="TreeGrafter"/>
</dbReference>
<keyword evidence="5" id="KW-0472">Membrane</keyword>
<dbReference type="GO" id="GO:0000166">
    <property type="term" value="F:nucleotide binding"/>
    <property type="evidence" value="ECO:0007669"/>
    <property type="project" value="UniProtKB-KW"/>
</dbReference>
<dbReference type="Pfam" id="PF00211">
    <property type="entry name" value="Guanylate_cyc"/>
    <property type="match status" value="1"/>
</dbReference>
<dbReference type="GO" id="GO:0004383">
    <property type="term" value="F:guanylate cyclase activity"/>
    <property type="evidence" value="ECO:0007669"/>
    <property type="project" value="TreeGrafter"/>
</dbReference>
<evidence type="ECO:0000256" key="3">
    <source>
        <dbReference type="ARBA" id="ARBA00022741"/>
    </source>
</evidence>
<dbReference type="GO" id="GO:0035556">
    <property type="term" value="P:intracellular signal transduction"/>
    <property type="evidence" value="ECO:0007669"/>
    <property type="project" value="InterPro"/>
</dbReference>
<gene>
    <name evidence="11" type="ORF">BCR44DRAFT_73564</name>
</gene>
<dbReference type="Gene3D" id="3.30.450.20">
    <property type="entry name" value="PAS domain"/>
    <property type="match status" value="1"/>
</dbReference>
<dbReference type="Proteomes" id="UP000193411">
    <property type="component" value="Unassembled WGS sequence"/>
</dbReference>
<dbReference type="Gene3D" id="3.30.70.1230">
    <property type="entry name" value="Nucleotide cyclase"/>
    <property type="match status" value="1"/>
</dbReference>
<dbReference type="CDD" id="cd07302">
    <property type="entry name" value="CHD"/>
    <property type="match status" value="1"/>
</dbReference>
<feature type="coiled-coil region" evidence="7">
    <location>
        <begin position="501"/>
        <end position="600"/>
    </location>
</feature>
<feature type="domain" description="PAS" evidence="9">
    <location>
        <begin position="604"/>
        <end position="664"/>
    </location>
</feature>
<evidence type="ECO:0000313" key="12">
    <source>
        <dbReference type="Proteomes" id="UP000193411"/>
    </source>
</evidence>
<dbReference type="InterPro" id="IPR000014">
    <property type="entry name" value="PAS"/>
</dbReference>
<dbReference type="SUPFAM" id="SSF55073">
    <property type="entry name" value="Nucleotide cyclase"/>
    <property type="match status" value="1"/>
</dbReference>